<feature type="compositionally biased region" description="Low complexity" evidence="2">
    <location>
        <begin position="384"/>
        <end position="400"/>
    </location>
</feature>
<dbReference type="STRING" id="78410.A0A0P7BGU7"/>
<reference evidence="3 4" key="1">
    <citation type="submission" date="2015-09" db="EMBL/GenBank/DDBJ databases">
        <title>Draft genome of a European isolate of the apple canker pathogen Neonectria ditissima.</title>
        <authorList>
            <person name="Gomez-Cortecero A."/>
            <person name="Harrison R.J."/>
            <person name="Armitage A.D."/>
        </authorList>
    </citation>
    <scope>NUCLEOTIDE SEQUENCE [LARGE SCALE GENOMIC DNA]</scope>
    <source>
        <strain evidence="3 4">R09/05</strain>
    </source>
</reference>
<keyword evidence="4" id="KW-1185">Reference proteome</keyword>
<feature type="compositionally biased region" description="Low complexity" evidence="2">
    <location>
        <begin position="678"/>
        <end position="691"/>
    </location>
</feature>
<dbReference type="GO" id="GO:0005737">
    <property type="term" value="C:cytoplasm"/>
    <property type="evidence" value="ECO:0007669"/>
    <property type="project" value="TreeGrafter"/>
</dbReference>
<feature type="region of interest" description="Disordered" evidence="2">
    <location>
        <begin position="162"/>
        <end position="235"/>
    </location>
</feature>
<feature type="compositionally biased region" description="Low complexity" evidence="2">
    <location>
        <begin position="648"/>
        <end position="667"/>
    </location>
</feature>
<accession>A0A0P7BGU7</accession>
<dbReference type="OrthoDB" id="21471at2759"/>
<feature type="region of interest" description="Disordered" evidence="2">
    <location>
        <begin position="248"/>
        <end position="268"/>
    </location>
</feature>
<feature type="compositionally biased region" description="Basic and acidic residues" evidence="2">
    <location>
        <begin position="66"/>
        <end position="102"/>
    </location>
</feature>
<dbReference type="PANTHER" id="PTHR31315:SF1">
    <property type="entry name" value="PROTEIN SIP5"/>
    <property type="match status" value="1"/>
</dbReference>
<name>A0A0P7BGU7_9HYPO</name>
<dbReference type="CDD" id="cd24139">
    <property type="entry name" value="SIP5-like"/>
    <property type="match status" value="1"/>
</dbReference>
<proteinExistence type="inferred from homology"/>
<sequence length="846" mass="90831">MGNSSTKESRPDGYEDAAGQGRRRSANGDPIGLSRELAREAGSRSRNRTSRPELNIFGLGSSSSRNNERQDAPFERRETRQEREARKLEKERAARAKERERSIREEHVDGGYLVTLGTYTGTEDFSKPVIERKLAPFWRGLSDWSSSWNEHQLIAAARGLPVPAADATPDPELIPIPPPPADPRSSSSQNLHNLTVPMGPRSLSVASDRSGSAVGSSLPSPSSAGPAKPSSPFKPRAARALAALSVGSRNASSTDLGPKEMTLSPDPFVNGQPTEVFLYKDADDCPICFLSYPPYLNHTRCCDQPICTECFVQIKRAEPHLREHHPDGETRDPNEGLNPDDPPEMLISEPSACPYCQQPEFGVTYEPPPFRRGLVYSSPPGNFSSATAMSSQSSLNSTLPPTSPSHTGRRRTHSLSANAPNVITTDRVRPDWASKLATARAHQARRAAAATALHTAAFLMGGSDQRSSILRPGRFSRRNTGNNSSSNTPIEGQVEPPNEATEGPEPGARGSSRNLLGGRRNRMDELEEMMFMEAVRLSLAAEEDRKRKEEKQYRKDAKKREKEERKAAKKQGGNPYSGTTSGASASSLSLGIGRRRGNSAASNLRMEATVSRASQHSKSPEPTTENKGKDQCDSYGSDKGKGVDRGTQESQGEPSSSSSSLPLPATATRGGSHLRQMSNASSIGGSSNGDSPTGSFTGPGYMGADGGPRSSGLSLGGYSDDGDRDAGSAGSEPMFNFSSLAQMVGADIDGSQGGQGEEPESPRDIPGYVRPLSQVKEEDKDEAEAEHVEERGTKNTLAVYDSQRRNNLSTPELTITPETPAPGDADNESKQLGFSSVAARTTRLGQ</sequence>
<gene>
    <name evidence="3" type="ORF">AK830_g6336</name>
</gene>
<dbReference type="AlphaFoldDB" id="A0A0P7BGU7"/>
<dbReference type="EMBL" id="LKCW01000088">
    <property type="protein sequence ID" value="KPM40213.1"/>
    <property type="molecule type" value="Genomic_DNA"/>
</dbReference>
<evidence type="ECO:0000256" key="1">
    <source>
        <dbReference type="ARBA" id="ARBA00010402"/>
    </source>
</evidence>
<feature type="compositionally biased region" description="Polar residues" evidence="2">
    <location>
        <begin position="805"/>
        <end position="817"/>
    </location>
</feature>
<feature type="compositionally biased region" description="Basic and acidic residues" evidence="2">
    <location>
        <begin position="542"/>
        <end position="566"/>
    </location>
</feature>
<feature type="region of interest" description="Disordered" evidence="2">
    <location>
        <begin position="542"/>
        <end position="846"/>
    </location>
</feature>
<feature type="compositionally biased region" description="Low complexity" evidence="2">
    <location>
        <begin position="707"/>
        <end position="718"/>
    </location>
</feature>
<feature type="region of interest" description="Disordered" evidence="2">
    <location>
        <begin position="1"/>
        <end position="102"/>
    </location>
</feature>
<feature type="compositionally biased region" description="Low complexity" evidence="2">
    <location>
        <begin position="509"/>
        <end position="518"/>
    </location>
</feature>
<evidence type="ECO:0000313" key="4">
    <source>
        <dbReference type="Proteomes" id="UP000050424"/>
    </source>
</evidence>
<protein>
    <submittedName>
        <fullName evidence="3">Protein SIP5</fullName>
    </submittedName>
</protein>
<feature type="compositionally biased region" description="Polar residues" evidence="2">
    <location>
        <begin position="611"/>
        <end position="623"/>
    </location>
</feature>
<feature type="compositionally biased region" description="Basic and acidic residues" evidence="2">
    <location>
        <begin position="624"/>
        <end position="647"/>
    </location>
</feature>
<feature type="region of interest" description="Disordered" evidence="2">
    <location>
        <begin position="383"/>
        <end position="416"/>
    </location>
</feature>
<feature type="compositionally biased region" description="Low complexity" evidence="2">
    <location>
        <begin position="577"/>
        <end position="590"/>
    </location>
</feature>
<evidence type="ECO:0000256" key="2">
    <source>
        <dbReference type="SAM" id="MobiDB-lite"/>
    </source>
</evidence>
<comment type="similarity">
    <text evidence="1">Belongs to the SIP5 family.</text>
</comment>
<feature type="compositionally biased region" description="Basic and acidic residues" evidence="2">
    <location>
        <begin position="321"/>
        <end position="334"/>
    </location>
</feature>
<feature type="region of interest" description="Disordered" evidence="2">
    <location>
        <begin position="321"/>
        <end position="345"/>
    </location>
</feature>
<feature type="compositionally biased region" description="Low complexity" evidence="2">
    <location>
        <begin position="210"/>
        <end position="231"/>
    </location>
</feature>
<feature type="region of interest" description="Disordered" evidence="2">
    <location>
        <begin position="465"/>
        <end position="518"/>
    </location>
</feature>
<dbReference type="InterPro" id="IPR039301">
    <property type="entry name" value="Sip5/DA2"/>
</dbReference>
<dbReference type="Proteomes" id="UP000050424">
    <property type="component" value="Unassembled WGS sequence"/>
</dbReference>
<feature type="compositionally biased region" description="Pro residues" evidence="2">
    <location>
        <begin position="172"/>
        <end position="182"/>
    </location>
</feature>
<organism evidence="3 4">
    <name type="scientific">Neonectria ditissima</name>
    <dbReference type="NCBI Taxonomy" id="78410"/>
    <lineage>
        <taxon>Eukaryota</taxon>
        <taxon>Fungi</taxon>
        <taxon>Dikarya</taxon>
        <taxon>Ascomycota</taxon>
        <taxon>Pezizomycotina</taxon>
        <taxon>Sordariomycetes</taxon>
        <taxon>Hypocreomycetidae</taxon>
        <taxon>Hypocreales</taxon>
        <taxon>Nectriaceae</taxon>
        <taxon>Neonectria</taxon>
    </lineage>
</organism>
<comment type="caution">
    <text evidence="3">The sequence shown here is derived from an EMBL/GenBank/DDBJ whole genome shotgun (WGS) entry which is preliminary data.</text>
</comment>
<evidence type="ECO:0000313" key="3">
    <source>
        <dbReference type="EMBL" id="KPM40213.1"/>
    </source>
</evidence>
<feature type="compositionally biased region" description="Low complexity" evidence="2">
    <location>
        <begin position="478"/>
        <end position="488"/>
    </location>
</feature>
<dbReference type="PANTHER" id="PTHR31315">
    <property type="entry name" value="PROTEIN SIP5"/>
    <property type="match status" value="1"/>
</dbReference>
<feature type="compositionally biased region" description="Polar residues" evidence="2">
    <location>
        <begin position="184"/>
        <end position="193"/>
    </location>
</feature>